<dbReference type="PANTHER" id="PTHR42964:SF1">
    <property type="entry name" value="POLYKETIDE BIOSYNTHESIS ENOYL-COA HYDRATASE PKSH-RELATED"/>
    <property type="match status" value="1"/>
</dbReference>
<dbReference type="InterPro" id="IPR029045">
    <property type="entry name" value="ClpP/crotonase-like_dom_sf"/>
</dbReference>
<dbReference type="RefSeq" id="WP_265045960.1">
    <property type="nucleotide sequence ID" value="NZ_CP100390.1"/>
</dbReference>
<gene>
    <name evidence="4" type="ORF">NKI27_10205</name>
</gene>
<dbReference type="InterPro" id="IPR018376">
    <property type="entry name" value="Enoyl-CoA_hyd/isom_CS"/>
</dbReference>
<dbReference type="InterPro" id="IPR001753">
    <property type="entry name" value="Enoyl-CoA_hydra/iso"/>
</dbReference>
<dbReference type="EMBL" id="CP100390">
    <property type="protein sequence ID" value="UZE94466.1"/>
    <property type="molecule type" value="Genomic_DNA"/>
</dbReference>
<dbReference type="Gene3D" id="1.10.12.10">
    <property type="entry name" value="Lyase 2-enoyl-coa Hydratase, Chain A, domain 2"/>
    <property type="match status" value="1"/>
</dbReference>
<evidence type="ECO:0000313" key="5">
    <source>
        <dbReference type="Proteomes" id="UP001163739"/>
    </source>
</evidence>
<dbReference type="Pfam" id="PF00378">
    <property type="entry name" value="ECH_1"/>
    <property type="match status" value="1"/>
</dbReference>
<accession>A0ABY6MXB8</accession>
<evidence type="ECO:0000313" key="4">
    <source>
        <dbReference type="EMBL" id="UZE94466.1"/>
    </source>
</evidence>
<comment type="similarity">
    <text evidence="1 2">Belongs to the enoyl-CoA hydratase/isomerase family.</text>
</comment>
<keyword evidence="5" id="KW-1185">Reference proteome</keyword>
<organism evidence="4 5">
    <name type="scientific">Alkalimarinus alittae</name>
    <dbReference type="NCBI Taxonomy" id="2961619"/>
    <lineage>
        <taxon>Bacteria</taxon>
        <taxon>Pseudomonadati</taxon>
        <taxon>Pseudomonadota</taxon>
        <taxon>Gammaproteobacteria</taxon>
        <taxon>Alteromonadales</taxon>
        <taxon>Alteromonadaceae</taxon>
        <taxon>Alkalimarinus</taxon>
    </lineage>
</organism>
<evidence type="ECO:0000256" key="1">
    <source>
        <dbReference type="ARBA" id="ARBA00005254"/>
    </source>
</evidence>
<dbReference type="SUPFAM" id="SSF52096">
    <property type="entry name" value="ClpP/crotonase"/>
    <property type="match status" value="1"/>
</dbReference>
<feature type="region of interest" description="Disordered" evidence="3">
    <location>
        <begin position="261"/>
        <end position="281"/>
    </location>
</feature>
<proteinExistence type="inferred from homology"/>
<name>A0ABY6MXB8_9ALTE</name>
<feature type="compositionally biased region" description="Polar residues" evidence="3">
    <location>
        <begin position="269"/>
        <end position="281"/>
    </location>
</feature>
<evidence type="ECO:0000256" key="2">
    <source>
        <dbReference type="RuleBase" id="RU003707"/>
    </source>
</evidence>
<dbReference type="CDD" id="cd06558">
    <property type="entry name" value="crotonase-like"/>
    <property type="match status" value="1"/>
</dbReference>
<sequence length="281" mass="30278">MNTHHTTAAETTLIYEVTSNGVARITLNRPEVRNAFDSQLILNLTAAFNHADQSSEVKVILLSSSGDHFSAGADLNWMKSMANASYDENLADARQLEKLMSTINQCCKPVVTKVRGSVFGGGIGLLSCSDIVIAENESRFALSEVKLGLSPATIAPFVIDAIGARPARRLFLTGEVFNAEKALSLGLISEIVDPDSINEVTNNIISMLLKNAPNALTQSKRLISKVSNSVKGQALTDYTCELIAALRVSEEGQEGLTAFLEKRSPVWPEQTNNDTPPSKAD</sequence>
<reference evidence="4" key="1">
    <citation type="submission" date="2022-06" db="EMBL/GenBank/DDBJ databases">
        <title>Alkalimarinus sp. nov., isolated from gut of a Alitta virens.</title>
        <authorList>
            <person name="Yang A.I."/>
            <person name="Shin N.-R."/>
        </authorList>
    </citation>
    <scope>NUCLEOTIDE SEQUENCE</scope>
    <source>
        <strain evidence="4">A2M4</strain>
    </source>
</reference>
<dbReference type="Gene3D" id="3.90.226.10">
    <property type="entry name" value="2-enoyl-CoA Hydratase, Chain A, domain 1"/>
    <property type="match status" value="1"/>
</dbReference>
<dbReference type="Proteomes" id="UP001163739">
    <property type="component" value="Chromosome"/>
</dbReference>
<protein>
    <submittedName>
        <fullName evidence="4">Enoyl-CoA hydratase-related protein</fullName>
    </submittedName>
</protein>
<dbReference type="PANTHER" id="PTHR42964">
    <property type="entry name" value="ENOYL-COA HYDRATASE"/>
    <property type="match status" value="1"/>
</dbReference>
<evidence type="ECO:0000256" key="3">
    <source>
        <dbReference type="SAM" id="MobiDB-lite"/>
    </source>
</evidence>
<dbReference type="InterPro" id="IPR014748">
    <property type="entry name" value="Enoyl-CoA_hydra_C"/>
</dbReference>
<dbReference type="PROSITE" id="PS00166">
    <property type="entry name" value="ENOYL_COA_HYDRATASE"/>
    <property type="match status" value="1"/>
</dbReference>
<dbReference type="InterPro" id="IPR051683">
    <property type="entry name" value="Enoyl-CoA_Hydratase/Isomerase"/>
</dbReference>